<proteinExistence type="predicted"/>
<accession>A0A7W4TR84</accession>
<evidence type="ECO:0000313" key="1">
    <source>
        <dbReference type="EMBL" id="MBB2903621.1"/>
    </source>
</evidence>
<dbReference type="AlphaFoldDB" id="A0A7W4TR84"/>
<gene>
    <name evidence="1" type="ORF">FHR75_004464</name>
</gene>
<dbReference type="Proteomes" id="UP000533269">
    <property type="component" value="Unassembled WGS sequence"/>
</dbReference>
<comment type="caution">
    <text evidence="1">The sequence shown here is derived from an EMBL/GenBank/DDBJ whole genome shotgun (WGS) entry which is preliminary data.</text>
</comment>
<dbReference type="RefSeq" id="WP_183393218.1">
    <property type="nucleotide sequence ID" value="NZ_JACHVY010000012.1"/>
</dbReference>
<reference evidence="1 2" key="2">
    <citation type="submission" date="2020-08" db="EMBL/GenBank/DDBJ databases">
        <authorList>
            <person name="Partida-Martinez L."/>
            <person name="Huntemann M."/>
            <person name="Clum A."/>
            <person name="Wang J."/>
            <person name="Palaniappan K."/>
            <person name="Ritter S."/>
            <person name="Chen I.-M."/>
            <person name="Stamatis D."/>
            <person name="Reddy T."/>
            <person name="O'Malley R."/>
            <person name="Daum C."/>
            <person name="Shapiro N."/>
            <person name="Ivanova N."/>
            <person name="Kyrpides N."/>
            <person name="Woyke T."/>
        </authorList>
    </citation>
    <scope>NUCLEOTIDE SEQUENCE [LARGE SCALE GENOMIC DNA]</scope>
    <source>
        <strain evidence="1 2">AS2.23</strain>
    </source>
</reference>
<organism evidence="1 2">
    <name type="scientific">Kineococcus radiotolerans</name>
    <dbReference type="NCBI Taxonomy" id="131568"/>
    <lineage>
        <taxon>Bacteria</taxon>
        <taxon>Bacillati</taxon>
        <taxon>Actinomycetota</taxon>
        <taxon>Actinomycetes</taxon>
        <taxon>Kineosporiales</taxon>
        <taxon>Kineosporiaceae</taxon>
        <taxon>Kineococcus</taxon>
    </lineage>
</organism>
<dbReference type="EMBL" id="JACHVY010000012">
    <property type="protein sequence ID" value="MBB2903621.1"/>
    <property type="molecule type" value="Genomic_DNA"/>
</dbReference>
<reference evidence="1 2" key="1">
    <citation type="submission" date="2020-08" db="EMBL/GenBank/DDBJ databases">
        <title>The Agave Microbiome: Exploring the role of microbial communities in plant adaptations to desert environments.</title>
        <authorList>
            <person name="Partida-Martinez L.P."/>
        </authorList>
    </citation>
    <scope>NUCLEOTIDE SEQUENCE [LARGE SCALE GENOMIC DNA]</scope>
    <source>
        <strain evidence="1 2">AS2.23</strain>
    </source>
</reference>
<protein>
    <submittedName>
        <fullName evidence="1">Uncharacterized protein</fullName>
    </submittedName>
</protein>
<name>A0A7W4TR84_KINRA</name>
<sequence length="122" mass="13149">MTKVTVSAGSLHVCFTLRQKLAGLVRDLQVPLSSIRSAEVVPDGLNAVRGVRAPGLDLPGLRRIGTWRRRGTRTLVAVRRGCPALRLRLHGQRYDELLLGVNDATTLLAEVAPAGGATNRPH</sequence>
<evidence type="ECO:0000313" key="2">
    <source>
        <dbReference type="Proteomes" id="UP000533269"/>
    </source>
</evidence>